<protein>
    <submittedName>
        <fullName evidence="2">GLPGLI family protein</fullName>
    </submittedName>
</protein>
<accession>A0A2V4WV49</accession>
<organism evidence="2 3">
    <name type="scientific">Winogradskyella epiphytica</name>
    <dbReference type="NCBI Taxonomy" id="262005"/>
    <lineage>
        <taxon>Bacteria</taxon>
        <taxon>Pseudomonadati</taxon>
        <taxon>Bacteroidota</taxon>
        <taxon>Flavobacteriia</taxon>
        <taxon>Flavobacteriales</taxon>
        <taxon>Flavobacteriaceae</taxon>
        <taxon>Winogradskyella</taxon>
    </lineage>
</organism>
<keyword evidence="1" id="KW-0732">Signal</keyword>
<evidence type="ECO:0000313" key="3">
    <source>
        <dbReference type="Proteomes" id="UP000248054"/>
    </source>
</evidence>
<reference evidence="2 3" key="1">
    <citation type="submission" date="2018-06" db="EMBL/GenBank/DDBJ databases">
        <title>Genomic Encyclopedia of Type Strains, Phase III (KMG-III): the genomes of soil and plant-associated and newly described type strains.</title>
        <authorList>
            <person name="Whitman W."/>
        </authorList>
    </citation>
    <scope>NUCLEOTIDE SEQUENCE [LARGE SCALE GENOMIC DNA]</scope>
    <source>
        <strain evidence="2 3">CECT 7945</strain>
    </source>
</reference>
<feature type="chain" id="PRO_5015966929" evidence="1">
    <location>
        <begin position="21"/>
        <end position="281"/>
    </location>
</feature>
<dbReference type="RefSeq" id="WP_110475823.1">
    <property type="nucleotide sequence ID" value="NZ_BMWQ01000004.1"/>
</dbReference>
<proteinExistence type="predicted"/>
<evidence type="ECO:0000313" key="2">
    <source>
        <dbReference type="EMBL" id="PYE80686.1"/>
    </source>
</evidence>
<dbReference type="OrthoDB" id="1068986at2"/>
<sequence>MKVLKVILIVLSIFTTTSNAQEFQGVATYRTHQKFDVKLDSTKMNDDMQKKIIEMMKKQFQKTYHLNFDKFSSLYQQEVELDKPQVGGGDFQVSFGGNAGSDVLYKNIRDQNYIDQKETLGKRFLIKDSISPIKWELVNETKYIGEYLCFKATYTKQIPKRNFGINDSDKDEDSNEEPEMIERVVSAWYTPQIPVSNGPAKYQGLPGLILEVNDGKLTIICSKIVINPHDKVVIEAPRKGTEVSQGEYDDIMEKKSKEMMERYAPRKGSKNGYSIEINVGG</sequence>
<dbReference type="NCBIfam" id="TIGR01200">
    <property type="entry name" value="GLPGLI"/>
    <property type="match status" value="1"/>
</dbReference>
<name>A0A2V4WV49_9FLAO</name>
<feature type="signal peptide" evidence="1">
    <location>
        <begin position="1"/>
        <end position="20"/>
    </location>
</feature>
<gene>
    <name evidence="2" type="ORF">DFQ11_10452</name>
</gene>
<dbReference type="Pfam" id="PF09697">
    <property type="entry name" value="Porph_ging"/>
    <property type="match status" value="1"/>
</dbReference>
<dbReference type="EMBL" id="QJTD01000004">
    <property type="protein sequence ID" value="PYE80686.1"/>
    <property type="molecule type" value="Genomic_DNA"/>
</dbReference>
<dbReference type="InterPro" id="IPR005901">
    <property type="entry name" value="GLPGLI"/>
</dbReference>
<evidence type="ECO:0000256" key="1">
    <source>
        <dbReference type="SAM" id="SignalP"/>
    </source>
</evidence>
<dbReference type="Proteomes" id="UP000248054">
    <property type="component" value="Unassembled WGS sequence"/>
</dbReference>
<dbReference type="AlphaFoldDB" id="A0A2V4WV49"/>
<comment type="caution">
    <text evidence="2">The sequence shown here is derived from an EMBL/GenBank/DDBJ whole genome shotgun (WGS) entry which is preliminary data.</text>
</comment>
<keyword evidence="3" id="KW-1185">Reference proteome</keyword>